<dbReference type="InParanoid" id="D2V4L4"/>
<dbReference type="SUPFAM" id="SSF143113">
    <property type="entry name" value="NAP-like"/>
    <property type="match status" value="1"/>
</dbReference>
<sequence length="231" mass="26139">MAPNTKKVKLSKEEENQSAAFEKIALLQEEVSKLDEELEAETAVLQAKYDKMKKPFFDQRKEHISKLTEFWANVFAAHPLLSNFIGDKDMEVLKYISDVEVESDATKDSKVFKVIIKFKANPFFNNTELWKNISSKKTGADVSMDVTQSGIDWKAGKNFLAKPAAEEGKKRKKSAVEEDLEDSEGFIGMFAQETENDEDFLSIIVDEIYDNPLSVMLGEGGEDSFIEDDEL</sequence>
<keyword evidence="5" id="KW-1185">Reference proteome</keyword>
<keyword evidence="3" id="KW-0175">Coiled coil</keyword>
<name>D2V4L4_NAEGR</name>
<dbReference type="FunCoup" id="D2V4L4">
    <property type="interactions" value="80"/>
</dbReference>
<reference evidence="4 5" key="1">
    <citation type="journal article" date="2010" name="Cell">
        <title>The genome of Naegleria gruberi illuminates early eukaryotic versatility.</title>
        <authorList>
            <person name="Fritz-Laylin L.K."/>
            <person name="Prochnik S.E."/>
            <person name="Ginger M.L."/>
            <person name="Dacks J.B."/>
            <person name="Carpenter M.L."/>
            <person name="Field M.C."/>
            <person name="Kuo A."/>
            <person name="Paredez A."/>
            <person name="Chapman J."/>
            <person name="Pham J."/>
            <person name="Shu S."/>
            <person name="Neupane R."/>
            <person name="Cipriano M."/>
            <person name="Mancuso J."/>
            <person name="Tu H."/>
            <person name="Salamov A."/>
            <person name="Lindquist E."/>
            <person name="Shapiro H."/>
            <person name="Lucas S."/>
            <person name="Grigoriev I.V."/>
            <person name="Cande W.Z."/>
            <person name="Fulton C."/>
            <person name="Rokhsar D.S."/>
            <person name="Dawson S.C."/>
        </authorList>
    </citation>
    <scope>NUCLEOTIDE SEQUENCE [LARGE SCALE GENOMIC DNA]</scope>
    <source>
        <strain evidence="4 5">NEG-M</strain>
    </source>
</reference>
<dbReference type="STRING" id="5762.D2V4L4"/>
<proteinExistence type="inferred from homology"/>
<dbReference type="GO" id="GO:0006334">
    <property type="term" value="P:nucleosome assembly"/>
    <property type="evidence" value="ECO:0007669"/>
    <property type="project" value="InterPro"/>
</dbReference>
<evidence type="ECO:0000256" key="2">
    <source>
        <dbReference type="RuleBase" id="RU003876"/>
    </source>
</evidence>
<accession>D2V4L4</accession>
<evidence type="ECO:0000256" key="3">
    <source>
        <dbReference type="SAM" id="Coils"/>
    </source>
</evidence>
<protein>
    <submittedName>
        <fullName evidence="4">Nucleosome assembly family protein</fullName>
    </submittedName>
</protein>
<comment type="similarity">
    <text evidence="1 2">Belongs to the nucleosome assembly protein (NAP) family.</text>
</comment>
<dbReference type="PANTHER" id="PTHR11875">
    <property type="entry name" value="TESTIS-SPECIFIC Y-ENCODED PROTEIN"/>
    <property type="match status" value="1"/>
</dbReference>
<dbReference type="InterPro" id="IPR037231">
    <property type="entry name" value="NAP-like_sf"/>
</dbReference>
<dbReference type="RefSeq" id="XP_002680700.1">
    <property type="nucleotide sequence ID" value="XM_002680654.1"/>
</dbReference>
<feature type="coiled-coil region" evidence="3">
    <location>
        <begin position="10"/>
        <end position="44"/>
    </location>
</feature>
<dbReference type="AlphaFoldDB" id="D2V4L4"/>
<dbReference type="VEuPathDB" id="AmoebaDB:NAEGRDRAFT_78574"/>
<dbReference type="OMA" id="VCHDNEK"/>
<dbReference type="InterPro" id="IPR002164">
    <property type="entry name" value="NAP_family"/>
</dbReference>
<organism evidence="5">
    <name type="scientific">Naegleria gruberi</name>
    <name type="common">Amoeba</name>
    <dbReference type="NCBI Taxonomy" id="5762"/>
    <lineage>
        <taxon>Eukaryota</taxon>
        <taxon>Discoba</taxon>
        <taxon>Heterolobosea</taxon>
        <taxon>Tetramitia</taxon>
        <taxon>Eutetramitia</taxon>
        <taxon>Vahlkampfiidae</taxon>
        <taxon>Naegleria</taxon>
    </lineage>
</organism>
<dbReference type="KEGG" id="ngr:NAEGRDRAFT_78574"/>
<dbReference type="OrthoDB" id="19419at2759"/>
<evidence type="ECO:0000256" key="1">
    <source>
        <dbReference type="ARBA" id="ARBA00009947"/>
    </source>
</evidence>
<dbReference type="eggNOG" id="KOG1508">
    <property type="taxonomic scope" value="Eukaryota"/>
</dbReference>
<dbReference type="Gene3D" id="3.30.1120.90">
    <property type="entry name" value="Nucleosome assembly protein"/>
    <property type="match status" value="1"/>
</dbReference>
<dbReference type="GeneID" id="8849583"/>
<dbReference type="GO" id="GO:0005634">
    <property type="term" value="C:nucleus"/>
    <property type="evidence" value="ECO:0007669"/>
    <property type="project" value="InterPro"/>
</dbReference>
<dbReference type="Gene3D" id="1.20.5.1500">
    <property type="match status" value="1"/>
</dbReference>
<gene>
    <name evidence="4" type="ORF">NAEGRDRAFT_78574</name>
</gene>
<dbReference type="EMBL" id="GG738852">
    <property type="protein sequence ID" value="EFC47956.1"/>
    <property type="molecule type" value="Genomic_DNA"/>
</dbReference>
<evidence type="ECO:0000313" key="5">
    <source>
        <dbReference type="Proteomes" id="UP000006671"/>
    </source>
</evidence>
<dbReference type="Pfam" id="PF00956">
    <property type="entry name" value="NAP"/>
    <property type="match status" value="1"/>
</dbReference>
<dbReference type="Proteomes" id="UP000006671">
    <property type="component" value="Unassembled WGS sequence"/>
</dbReference>
<evidence type="ECO:0000313" key="4">
    <source>
        <dbReference type="EMBL" id="EFC47956.1"/>
    </source>
</evidence>